<feature type="transmembrane region" description="Helical" evidence="1">
    <location>
        <begin position="58"/>
        <end position="79"/>
    </location>
</feature>
<keyword evidence="1" id="KW-1133">Transmembrane helix</keyword>
<dbReference type="EMBL" id="QSKW01000061">
    <property type="protein sequence ID" value="RHE89690.1"/>
    <property type="molecule type" value="Genomic_DNA"/>
</dbReference>
<sequence length="143" mass="16437">MSNKLYKEDTKKKKKKETEIGTFMGRIIYGCTLSLIAILLLIAFFVPSNINEPRAFTGFVIMIIVLSIFAAYGIGLTLLSKHSIKFKDWFEKDMMKLYNLTPPEDINNTEQFVIYRPNFYKGGIHSNSIGVFRIPNHDNCSCR</sequence>
<proteinExistence type="predicted"/>
<comment type="caution">
    <text evidence="2">The sequence shown here is derived from an EMBL/GenBank/DDBJ whole genome shotgun (WGS) entry which is preliminary data.</text>
</comment>
<feature type="transmembrane region" description="Helical" evidence="1">
    <location>
        <begin position="20"/>
        <end position="46"/>
    </location>
</feature>
<keyword evidence="1" id="KW-0472">Membrane</keyword>
<protein>
    <submittedName>
        <fullName evidence="2">Uncharacterized protein</fullName>
    </submittedName>
</protein>
<accession>A0A3R6C1Y5</accession>
<dbReference type="RefSeq" id="WP_118930698.1">
    <property type="nucleotide sequence ID" value="NZ_QSKW01000061.1"/>
</dbReference>
<gene>
    <name evidence="2" type="ORF">DW707_18035</name>
</gene>
<dbReference type="AlphaFoldDB" id="A0A3R6C1Y5"/>
<reference evidence="2 3" key="1">
    <citation type="submission" date="2018-08" db="EMBL/GenBank/DDBJ databases">
        <title>A genome reference for cultivated species of the human gut microbiota.</title>
        <authorList>
            <person name="Zou Y."/>
            <person name="Xue W."/>
            <person name="Luo G."/>
        </authorList>
    </citation>
    <scope>NUCLEOTIDE SEQUENCE [LARGE SCALE GENOMIC DNA]</scope>
    <source>
        <strain evidence="2 3">AM27-11</strain>
    </source>
</reference>
<dbReference type="Proteomes" id="UP000286271">
    <property type="component" value="Unassembled WGS sequence"/>
</dbReference>
<evidence type="ECO:0000256" key="1">
    <source>
        <dbReference type="SAM" id="Phobius"/>
    </source>
</evidence>
<evidence type="ECO:0000313" key="3">
    <source>
        <dbReference type="Proteomes" id="UP000286271"/>
    </source>
</evidence>
<organism evidence="2 3">
    <name type="scientific">Roseburia inulinivorans</name>
    <dbReference type="NCBI Taxonomy" id="360807"/>
    <lineage>
        <taxon>Bacteria</taxon>
        <taxon>Bacillati</taxon>
        <taxon>Bacillota</taxon>
        <taxon>Clostridia</taxon>
        <taxon>Lachnospirales</taxon>
        <taxon>Lachnospiraceae</taxon>
        <taxon>Roseburia</taxon>
    </lineage>
</organism>
<evidence type="ECO:0000313" key="2">
    <source>
        <dbReference type="EMBL" id="RHE89690.1"/>
    </source>
</evidence>
<name>A0A3R6C1Y5_9FIRM</name>
<keyword evidence="1" id="KW-0812">Transmembrane</keyword>